<comment type="similarity">
    <text evidence="1">Belongs to the short-chain dehydrogenases/reductases (SDR) family.</text>
</comment>
<dbReference type="Pfam" id="PF13561">
    <property type="entry name" value="adh_short_C2"/>
    <property type="match status" value="1"/>
</dbReference>
<dbReference type="PANTHER" id="PTHR48107:SF16">
    <property type="entry name" value="NADPH-DEPENDENT ALDEHYDE REDUCTASE 1, CHLOROPLASTIC"/>
    <property type="match status" value="1"/>
</dbReference>
<protein>
    <submittedName>
        <fullName evidence="4">Unannotated protein</fullName>
    </submittedName>
</protein>
<dbReference type="InterPro" id="IPR002347">
    <property type="entry name" value="SDR_fam"/>
</dbReference>
<name>A0A6J6P2H3_9ZZZZ</name>
<evidence type="ECO:0000313" key="8">
    <source>
        <dbReference type="EMBL" id="CAB4973242.1"/>
    </source>
</evidence>
<evidence type="ECO:0000313" key="3">
    <source>
        <dbReference type="EMBL" id="CAB4658932.1"/>
    </source>
</evidence>
<dbReference type="EMBL" id="CAEZWO010000047">
    <property type="protein sequence ID" value="CAB4658932.1"/>
    <property type="molecule type" value="Genomic_DNA"/>
</dbReference>
<dbReference type="GO" id="GO:0016614">
    <property type="term" value="F:oxidoreductase activity, acting on CH-OH group of donors"/>
    <property type="evidence" value="ECO:0007669"/>
    <property type="project" value="UniProtKB-ARBA"/>
</dbReference>
<evidence type="ECO:0000313" key="7">
    <source>
        <dbReference type="EMBL" id="CAB4915764.1"/>
    </source>
</evidence>
<dbReference type="EMBL" id="CAFBOJ010000018">
    <property type="protein sequence ID" value="CAB4973242.1"/>
    <property type="molecule type" value="Genomic_DNA"/>
</dbReference>
<dbReference type="InterPro" id="IPR036291">
    <property type="entry name" value="NAD(P)-bd_dom_sf"/>
</dbReference>
<reference evidence="4" key="1">
    <citation type="submission" date="2020-05" db="EMBL/GenBank/DDBJ databases">
        <authorList>
            <person name="Chiriac C."/>
            <person name="Salcher M."/>
            <person name="Ghai R."/>
            <person name="Kavagutti S V."/>
        </authorList>
    </citation>
    <scope>NUCLEOTIDE SEQUENCE</scope>
</reference>
<keyword evidence="2" id="KW-0560">Oxidoreductase</keyword>
<evidence type="ECO:0000313" key="4">
    <source>
        <dbReference type="EMBL" id="CAB4693099.1"/>
    </source>
</evidence>
<evidence type="ECO:0000256" key="2">
    <source>
        <dbReference type="ARBA" id="ARBA00023002"/>
    </source>
</evidence>
<dbReference type="PANTHER" id="PTHR48107">
    <property type="entry name" value="NADPH-DEPENDENT ALDEHYDE REDUCTASE-LIKE PROTEIN, CHLOROPLASTIC-RELATED"/>
    <property type="match status" value="1"/>
</dbReference>
<dbReference type="PROSITE" id="PS00061">
    <property type="entry name" value="ADH_SHORT"/>
    <property type="match status" value="1"/>
</dbReference>
<dbReference type="Gene3D" id="3.40.50.720">
    <property type="entry name" value="NAD(P)-binding Rossmann-like Domain"/>
    <property type="match status" value="1"/>
</dbReference>
<sequence length="256" mass="27341">MKSGRLEGKTALITGGSRGIGAAVARLYASEGASVSICYLDTPHMAKLAKDLVTELTDKGSRAICLAGDLSLPETPENLVRETHNQLGDISIVVANGAATGRNKWNEITTDDWDRVQNVNGRGTWLLAKAAYEDLKKTKGSIITVTSVMVDTGQAGALHYSASKAAIIGITRALARELGGDGIRVNSVMPGAIRTEMELEVDPNQEEVAEFVYRVQALKRRGTSEDLAGAFMFLASEEASFVTGQILNVDGGWVMR</sequence>
<accession>A0A6J6P2H3</accession>
<dbReference type="EMBL" id="CAEZZR010000003">
    <property type="protein sequence ID" value="CAB4763992.1"/>
    <property type="molecule type" value="Genomic_DNA"/>
</dbReference>
<dbReference type="AlphaFoldDB" id="A0A6J6P2H3"/>
<proteinExistence type="inferred from homology"/>
<dbReference type="EMBL" id="CAFABI010000029">
    <property type="protein sequence ID" value="CAB4824166.1"/>
    <property type="molecule type" value="Genomic_DNA"/>
</dbReference>
<evidence type="ECO:0000313" key="6">
    <source>
        <dbReference type="EMBL" id="CAB4824166.1"/>
    </source>
</evidence>
<dbReference type="PRINTS" id="PR00081">
    <property type="entry name" value="GDHRDH"/>
</dbReference>
<dbReference type="FunFam" id="3.40.50.720:FF:000084">
    <property type="entry name" value="Short-chain dehydrogenase reductase"/>
    <property type="match status" value="1"/>
</dbReference>
<evidence type="ECO:0000313" key="5">
    <source>
        <dbReference type="EMBL" id="CAB4763992.1"/>
    </source>
</evidence>
<organism evidence="4">
    <name type="scientific">freshwater metagenome</name>
    <dbReference type="NCBI Taxonomy" id="449393"/>
    <lineage>
        <taxon>unclassified sequences</taxon>
        <taxon>metagenomes</taxon>
        <taxon>ecological metagenomes</taxon>
    </lineage>
</organism>
<dbReference type="InterPro" id="IPR020904">
    <property type="entry name" value="Sc_DH/Rdtase_CS"/>
</dbReference>
<dbReference type="EMBL" id="CAFBMY010000005">
    <property type="protein sequence ID" value="CAB4915764.1"/>
    <property type="molecule type" value="Genomic_DNA"/>
</dbReference>
<gene>
    <name evidence="3" type="ORF">UFOPK2254_00620</name>
    <name evidence="4" type="ORF">UFOPK2646_00022</name>
    <name evidence="5" type="ORF">UFOPK2907_00074</name>
    <name evidence="6" type="ORF">UFOPK3197_00396</name>
    <name evidence="7" type="ORF">UFOPK3707_00079</name>
    <name evidence="8" type="ORF">UFOPK3937_00285</name>
</gene>
<dbReference type="PRINTS" id="PR00080">
    <property type="entry name" value="SDRFAMILY"/>
</dbReference>
<dbReference type="EMBL" id="CAEZYB010000001">
    <property type="protein sequence ID" value="CAB4693099.1"/>
    <property type="molecule type" value="Genomic_DNA"/>
</dbReference>
<evidence type="ECO:0000256" key="1">
    <source>
        <dbReference type="ARBA" id="ARBA00006484"/>
    </source>
</evidence>
<dbReference type="SUPFAM" id="SSF51735">
    <property type="entry name" value="NAD(P)-binding Rossmann-fold domains"/>
    <property type="match status" value="1"/>
</dbReference>